<dbReference type="Proteomes" id="UP000193588">
    <property type="component" value="Unassembled WGS sequence"/>
</dbReference>
<keyword evidence="1" id="KW-0812">Transmembrane</keyword>
<dbReference type="RefSeq" id="WP_085638162.1">
    <property type="nucleotide sequence ID" value="NZ_NDXJ01000005.1"/>
</dbReference>
<organism evidence="2 3">
    <name type="scientific">Weissella cibaria</name>
    <dbReference type="NCBI Taxonomy" id="137591"/>
    <lineage>
        <taxon>Bacteria</taxon>
        <taxon>Bacillati</taxon>
        <taxon>Bacillota</taxon>
        <taxon>Bacilli</taxon>
        <taxon>Lactobacillales</taxon>
        <taxon>Lactobacillaceae</taxon>
        <taxon>Weissella</taxon>
    </lineage>
</organism>
<keyword evidence="1" id="KW-0472">Membrane</keyword>
<evidence type="ECO:0000256" key="1">
    <source>
        <dbReference type="SAM" id="Phobius"/>
    </source>
</evidence>
<accession>A0A1X4JLR1</accession>
<evidence type="ECO:0000313" key="3">
    <source>
        <dbReference type="Proteomes" id="UP000193588"/>
    </source>
</evidence>
<reference evidence="2 3" key="1">
    <citation type="submission" date="2017-04" db="EMBL/GenBank/DDBJ databases">
        <title>The genome sequence of Weissella cibaria isolated from wild Drosophila.</title>
        <authorList>
            <person name="Ricks N.J."/>
            <person name="Carroll C."/>
            <person name="Walters A."/>
            <person name="Newell P.D."/>
            <person name="Chaston J.M."/>
        </authorList>
    </citation>
    <scope>NUCLEOTIDE SEQUENCE [LARGE SCALE GENOMIC DNA]</scope>
    <source>
        <strain evidence="2 3">DmW_103</strain>
    </source>
</reference>
<evidence type="ECO:0000313" key="2">
    <source>
        <dbReference type="EMBL" id="OSP89720.1"/>
    </source>
</evidence>
<proteinExistence type="predicted"/>
<comment type="caution">
    <text evidence="2">The sequence shown here is derived from an EMBL/GenBank/DDBJ whole genome shotgun (WGS) entry which is preliminary data.</text>
</comment>
<dbReference type="AlphaFoldDB" id="A0A1X4JLR1"/>
<keyword evidence="1" id="KW-1133">Transmembrane helix</keyword>
<feature type="transmembrane region" description="Helical" evidence="1">
    <location>
        <begin position="57"/>
        <end position="78"/>
    </location>
</feature>
<name>A0A1X4JLR1_9LACO</name>
<gene>
    <name evidence="2" type="ORF">B9D04_04160</name>
</gene>
<sequence length="82" mass="9345">MKQQKKEKVHGAKRNWAKGRIEHYKPSTIRAEAEQDYLNYKETGRLRQRSPDVGKKTLKAVVIVAVVTLVLMISSILVEILG</sequence>
<protein>
    <submittedName>
        <fullName evidence="2">Uncharacterized protein</fullName>
    </submittedName>
</protein>
<dbReference type="EMBL" id="NDXJ01000005">
    <property type="protein sequence ID" value="OSP89720.1"/>
    <property type="molecule type" value="Genomic_DNA"/>
</dbReference>